<proteinExistence type="predicted"/>
<dbReference type="EMBL" id="GBHO01036199">
    <property type="protein sequence ID" value="JAG07405.1"/>
    <property type="molecule type" value="Transcribed_RNA"/>
</dbReference>
<accession>A0A0A9WRC4</accession>
<dbReference type="AlphaFoldDB" id="A0A0A9WRC4"/>
<feature type="region of interest" description="Disordered" evidence="1">
    <location>
        <begin position="97"/>
        <end position="117"/>
    </location>
</feature>
<organism evidence="2">
    <name type="scientific">Lygus hesperus</name>
    <name type="common">Western plant bug</name>
    <dbReference type="NCBI Taxonomy" id="30085"/>
    <lineage>
        <taxon>Eukaryota</taxon>
        <taxon>Metazoa</taxon>
        <taxon>Ecdysozoa</taxon>
        <taxon>Arthropoda</taxon>
        <taxon>Hexapoda</taxon>
        <taxon>Insecta</taxon>
        <taxon>Pterygota</taxon>
        <taxon>Neoptera</taxon>
        <taxon>Paraneoptera</taxon>
        <taxon>Hemiptera</taxon>
        <taxon>Heteroptera</taxon>
        <taxon>Panheteroptera</taxon>
        <taxon>Cimicomorpha</taxon>
        <taxon>Miridae</taxon>
        <taxon>Mirini</taxon>
        <taxon>Lygus</taxon>
    </lineage>
</organism>
<name>A0A0A9WRC4_LYGHE</name>
<protein>
    <submittedName>
        <fullName evidence="2">Putative galacturonosyltransferase 6</fullName>
    </submittedName>
</protein>
<sequence length="161" mass="18114">MLEDGIFLSHIIKLILETLRTKFLCQTLASCSTSDPEEIKELKKRLSVVKEETLQETRRLTDVRKKEVRIQGEQAQSCVNSASSELEQNVEAELERRLGPLERELDEGKSEDREELRKKVEVVTVGAGAAVEERTLAFVQKANNCNQRVTGASFKGPTPTK</sequence>
<evidence type="ECO:0000313" key="2">
    <source>
        <dbReference type="EMBL" id="JAG07405.1"/>
    </source>
</evidence>
<gene>
    <name evidence="2" type="primary">GAUT6_0</name>
    <name evidence="2" type="ORF">CM83_27886</name>
</gene>
<dbReference type="SUPFAM" id="SSF58113">
    <property type="entry name" value="Apolipoprotein A-I"/>
    <property type="match status" value="1"/>
</dbReference>
<evidence type="ECO:0000256" key="1">
    <source>
        <dbReference type="SAM" id="MobiDB-lite"/>
    </source>
</evidence>
<reference evidence="2" key="2">
    <citation type="submission" date="2014-07" db="EMBL/GenBank/DDBJ databases">
        <authorList>
            <person name="Hull J."/>
        </authorList>
    </citation>
    <scope>NUCLEOTIDE SEQUENCE</scope>
</reference>
<dbReference type="GO" id="GO:0016740">
    <property type="term" value="F:transferase activity"/>
    <property type="evidence" value="ECO:0007669"/>
    <property type="project" value="UniProtKB-KW"/>
</dbReference>
<keyword evidence="2" id="KW-0808">Transferase</keyword>
<reference evidence="2" key="1">
    <citation type="journal article" date="2014" name="PLoS ONE">
        <title>Transcriptome-Based Identification of ABC Transporters in the Western Tarnished Plant Bug Lygus hesperus.</title>
        <authorList>
            <person name="Hull J.J."/>
            <person name="Chaney K."/>
            <person name="Geib S.M."/>
            <person name="Fabrick J.A."/>
            <person name="Brent C.S."/>
            <person name="Walsh D."/>
            <person name="Lavine L.C."/>
        </authorList>
    </citation>
    <scope>NUCLEOTIDE SEQUENCE</scope>
</reference>